<reference evidence="8" key="1">
    <citation type="submission" date="2019-12" db="EMBL/GenBank/DDBJ databases">
        <authorList>
            <person name="Cremers G."/>
        </authorList>
    </citation>
    <scope>NUCLEOTIDE SEQUENCE</scope>
    <source>
        <strain evidence="8">Mbul1</strain>
    </source>
</reference>
<feature type="region of interest" description="Membrane-binding domain" evidence="3">
    <location>
        <begin position="545"/>
        <end position="586"/>
    </location>
</feature>
<dbReference type="CDD" id="cd07039">
    <property type="entry name" value="TPP_PYR_POX"/>
    <property type="match status" value="1"/>
</dbReference>
<feature type="binding site" evidence="3">
    <location>
        <position position="51"/>
    </location>
    <ligand>
        <name>thiamine diphosphate</name>
        <dbReference type="ChEBI" id="CHEBI:58937"/>
    </ligand>
</feature>
<dbReference type="HAMAP" id="MF_00850">
    <property type="entry name" value="POX"/>
    <property type="match status" value="1"/>
</dbReference>
<feature type="domain" description="Thiamine pyrophosphate enzyme TPP-binding" evidence="6">
    <location>
        <begin position="393"/>
        <end position="539"/>
    </location>
</feature>
<feature type="domain" description="Thiamine pyrophosphate enzyme N-terminal TPP-binding" evidence="7">
    <location>
        <begin position="6"/>
        <end position="120"/>
    </location>
</feature>
<comment type="activity regulation">
    <text evidence="3">The C-terminus inhibits activity; it has to move for the enzyme to be active. Activated by lipid-binding, which occurs via the C-terminus.</text>
</comment>
<feature type="binding site" evidence="3">
    <location>
        <begin position="420"/>
        <end position="422"/>
    </location>
    <ligand>
        <name>thiamine diphosphate</name>
        <dbReference type="ChEBI" id="CHEBI:58937"/>
    </ligand>
</feature>
<dbReference type="InterPro" id="IPR000399">
    <property type="entry name" value="TPP-bd_CS"/>
</dbReference>
<dbReference type="InterPro" id="IPR029035">
    <property type="entry name" value="DHS-like_NAD/FAD-binding_dom"/>
</dbReference>
<dbReference type="Gene3D" id="3.40.50.1220">
    <property type="entry name" value="TPP-binding domain"/>
    <property type="match status" value="1"/>
</dbReference>
<dbReference type="Gene3D" id="3.40.50.970">
    <property type="match status" value="2"/>
</dbReference>
<gene>
    <name evidence="3 8" type="primary">poxB</name>
    <name evidence="8" type="ORF">MBUL_04236</name>
</gene>
<dbReference type="InterPro" id="IPR044261">
    <property type="entry name" value="Pyruvate_dehydrogenase"/>
</dbReference>
<dbReference type="GO" id="GO:0008289">
    <property type="term" value="F:lipid binding"/>
    <property type="evidence" value="ECO:0007669"/>
    <property type="project" value="UniProtKB-UniRule"/>
</dbReference>
<feature type="binding site" evidence="3">
    <location>
        <begin position="474"/>
        <end position="480"/>
    </location>
    <ligand>
        <name>thiamine diphosphate</name>
        <dbReference type="ChEBI" id="CHEBI:58937"/>
    </ligand>
</feature>
<dbReference type="GO" id="GO:0052737">
    <property type="term" value="F:pyruvate dehydrogenase (quinone) activity"/>
    <property type="evidence" value="ECO:0007669"/>
    <property type="project" value="UniProtKB-UniRule"/>
</dbReference>
<dbReference type="GO" id="GO:0050660">
    <property type="term" value="F:flavin adenine dinucleotide binding"/>
    <property type="evidence" value="ECO:0007669"/>
    <property type="project" value="UniProtKB-UniRule"/>
</dbReference>
<protein>
    <recommendedName>
        <fullName evidence="3">Pyruvate dehydrogenase [ubiquinone]</fullName>
        <ecNumber evidence="3">1.2.5.1</ecNumber>
    </recommendedName>
    <alternativeName>
        <fullName evidence="3">Pyruvate oxidase</fullName>
        <shortName evidence="3">POX</shortName>
    </alternativeName>
    <alternativeName>
        <fullName evidence="3">Pyruvate:ubiquinone-8 oxidoreductase</fullName>
    </alternativeName>
</protein>
<feature type="binding site" evidence="3">
    <location>
        <begin position="254"/>
        <end position="257"/>
    </location>
    <ligand>
        <name>FAD</name>
        <dbReference type="ChEBI" id="CHEBI:57692"/>
    </ligand>
</feature>
<comment type="cofactor">
    <cofactor evidence="3">
        <name>FAD</name>
        <dbReference type="ChEBI" id="CHEBI:57692"/>
    </cofactor>
    <text evidence="3">Binds 1 FAD per subunit.</text>
</comment>
<keyword evidence="3" id="KW-1003">Cell membrane</keyword>
<keyword evidence="3" id="KW-0285">Flavoprotein</keyword>
<dbReference type="InterPro" id="IPR011766">
    <property type="entry name" value="TPP_enzyme_TPP-bd"/>
</dbReference>
<keyword evidence="3" id="KW-0274">FAD</keyword>
<comment type="domain">
    <text evidence="3">Has 4 domains; the Pyr domain which binds the pyrimidine moiety of the thiamine pyrophosphate cofactor, the FAD-binding domain, the PP-binding domain which binds the pyrophosphate portion of thiamine pyrophosphate and the C-terminal membrane binding region. The C-terminus is held closely against the rest of the protein and covers the active site; during activation it unfolds from the rest of the protein and forms an amphipathic helix upon membrane binding, exposing the active site.</text>
</comment>
<proteinExistence type="inferred from homology"/>
<feature type="binding site" evidence="3">
    <location>
        <position position="447"/>
    </location>
    <ligand>
        <name>Mg(2+)</name>
        <dbReference type="ChEBI" id="CHEBI:18420"/>
    </ligand>
</feature>
<feature type="binding site" evidence="3">
    <location>
        <position position="474"/>
    </location>
    <ligand>
        <name>Mg(2+)</name>
        <dbReference type="ChEBI" id="CHEBI:18420"/>
    </ligand>
</feature>
<dbReference type="GO" id="GO:0042867">
    <property type="term" value="P:pyruvate catabolic process"/>
    <property type="evidence" value="ECO:0007669"/>
    <property type="project" value="UniProtKB-UniRule"/>
</dbReference>
<dbReference type="Pfam" id="PF02775">
    <property type="entry name" value="TPP_enzyme_C"/>
    <property type="match status" value="1"/>
</dbReference>
<evidence type="ECO:0000259" key="7">
    <source>
        <dbReference type="Pfam" id="PF02776"/>
    </source>
</evidence>
<comment type="similarity">
    <text evidence="1 3 4">Belongs to the TPP enzyme family.</text>
</comment>
<comment type="cofactor">
    <cofactor evidence="3">
        <name>Mg(2+)</name>
        <dbReference type="ChEBI" id="CHEBI:18420"/>
    </cofactor>
    <text evidence="3">Binds 1 Mg(2+) ion per subunit.</text>
</comment>
<feature type="region of interest" description="FAD-binding domain" evidence="3">
    <location>
        <begin position="186"/>
        <end position="337"/>
    </location>
</feature>
<feature type="site" description="Moves into active site upon enzyme activation, plays a role in electron transfer" evidence="3">
    <location>
        <position position="479"/>
    </location>
</feature>
<evidence type="ECO:0000256" key="2">
    <source>
        <dbReference type="ARBA" id="ARBA00023052"/>
    </source>
</evidence>
<dbReference type="Pfam" id="PF02776">
    <property type="entry name" value="TPP_enzyme_N"/>
    <property type="match status" value="1"/>
</dbReference>
<dbReference type="GO" id="GO:0030976">
    <property type="term" value="F:thiamine pyrophosphate binding"/>
    <property type="evidence" value="ECO:0007669"/>
    <property type="project" value="UniProtKB-UniRule"/>
</dbReference>
<name>A0A679J9I6_9HYPH</name>
<dbReference type="Pfam" id="PF00205">
    <property type="entry name" value="TPP_enzyme_M"/>
    <property type="match status" value="1"/>
</dbReference>
<evidence type="ECO:0000256" key="4">
    <source>
        <dbReference type="RuleBase" id="RU362132"/>
    </source>
</evidence>
<keyword evidence="3" id="KW-0479">Metal-binding</keyword>
<dbReference type="InterPro" id="IPR012001">
    <property type="entry name" value="Thiamin_PyroP_enz_TPP-bd_dom"/>
</dbReference>
<dbReference type="InterPro" id="IPR012000">
    <property type="entry name" value="Thiamin_PyroP_enz_cen_dom"/>
</dbReference>
<keyword evidence="3" id="KW-0547">Nucleotide-binding</keyword>
<keyword evidence="3" id="KW-0472">Membrane</keyword>
<dbReference type="GO" id="GO:0000287">
    <property type="term" value="F:magnesium ion binding"/>
    <property type="evidence" value="ECO:0007669"/>
    <property type="project" value="UniProtKB-UniRule"/>
</dbReference>
<dbReference type="PROSITE" id="PS00187">
    <property type="entry name" value="TPP_ENZYMES"/>
    <property type="match status" value="1"/>
</dbReference>
<evidence type="ECO:0000259" key="5">
    <source>
        <dbReference type="Pfam" id="PF00205"/>
    </source>
</evidence>
<dbReference type="FunFam" id="3.40.50.1220:FF:000013">
    <property type="entry name" value="Pyruvate dehydrogenase [ubiquinone]"/>
    <property type="match status" value="1"/>
</dbReference>
<comment type="caution">
    <text evidence="3">Lacks conserved residue(s) required for the propagation of feature annotation.</text>
</comment>
<feature type="binding site" evidence="3">
    <location>
        <begin position="447"/>
        <end position="449"/>
    </location>
    <ligand>
        <name>thiamine diphosphate</name>
        <dbReference type="ChEBI" id="CHEBI:58937"/>
    </ligand>
</feature>
<dbReference type="AlphaFoldDB" id="A0A679J9I6"/>
<comment type="catalytic activity">
    <reaction evidence="3">
        <text>a ubiquinone + pyruvate + H2O = a ubiquinol + acetate + CO2</text>
        <dbReference type="Rhea" id="RHEA:27405"/>
        <dbReference type="Rhea" id="RHEA-COMP:9565"/>
        <dbReference type="Rhea" id="RHEA-COMP:9566"/>
        <dbReference type="ChEBI" id="CHEBI:15361"/>
        <dbReference type="ChEBI" id="CHEBI:15377"/>
        <dbReference type="ChEBI" id="CHEBI:16389"/>
        <dbReference type="ChEBI" id="CHEBI:16526"/>
        <dbReference type="ChEBI" id="CHEBI:17976"/>
        <dbReference type="ChEBI" id="CHEBI:30089"/>
        <dbReference type="EC" id="1.2.5.1"/>
    </reaction>
</comment>
<comment type="function">
    <text evidence="3">A peripheral cell membrane enzyme that catalyzes the oxidative decarboxylation of pyruvate to form acetate and CO(2). It channels electrons from the cytoplasm to the respiratory chain at the cell membrane via ubiquinone.</text>
</comment>
<comment type="subunit">
    <text evidence="3">Homotetramer.</text>
</comment>
<keyword evidence="2 3" id="KW-0786">Thiamine pyrophosphate</keyword>
<dbReference type="EC" id="1.2.5.1" evidence="3"/>
<dbReference type="PANTHER" id="PTHR42981:SF2">
    <property type="entry name" value="PYRUVATE DEHYDROGENASE [UBIQUINONE]"/>
    <property type="match status" value="1"/>
</dbReference>
<dbReference type="GO" id="GO:0048039">
    <property type="term" value="F:ubiquinone binding"/>
    <property type="evidence" value="ECO:0007669"/>
    <property type="project" value="UniProtKB-UniRule"/>
</dbReference>
<feature type="binding site" evidence="3">
    <location>
        <begin position="277"/>
        <end position="281"/>
    </location>
    <ligand>
        <name>FAD</name>
        <dbReference type="ChEBI" id="CHEBI:57692"/>
    </ligand>
</feature>
<evidence type="ECO:0000313" key="8">
    <source>
        <dbReference type="EMBL" id="CAA2107591.1"/>
    </source>
</evidence>
<keyword evidence="3" id="KW-0446">Lipid-binding</keyword>
<dbReference type="InterPro" id="IPR047211">
    <property type="entry name" value="POXB-like"/>
</dbReference>
<keyword evidence="3 8" id="KW-0830">Ubiquinone</keyword>
<organism evidence="8">
    <name type="scientific">Methylobacterium bullatum</name>
    <dbReference type="NCBI Taxonomy" id="570505"/>
    <lineage>
        <taxon>Bacteria</taxon>
        <taxon>Pseudomonadati</taxon>
        <taxon>Pseudomonadota</taxon>
        <taxon>Alphaproteobacteria</taxon>
        <taxon>Hyphomicrobiales</taxon>
        <taxon>Methylobacteriaceae</taxon>
        <taxon>Methylobacterium</taxon>
    </lineage>
</organism>
<dbReference type="PANTHER" id="PTHR42981">
    <property type="entry name" value="PYRUVATE DEHYDROGENASE [UBIQUINONE]"/>
    <property type="match status" value="1"/>
</dbReference>
<dbReference type="GO" id="GO:0005886">
    <property type="term" value="C:plasma membrane"/>
    <property type="evidence" value="ECO:0007669"/>
    <property type="project" value="UniProtKB-SubCell"/>
</dbReference>
<comment type="subcellular location">
    <subcellularLocation>
        <location evidence="3">Cell membrane</location>
        <topology evidence="3">Peripheral membrane protein</topology>
        <orientation evidence="3">Cytoplasmic side</orientation>
    </subcellularLocation>
</comment>
<dbReference type="InterPro" id="IPR047212">
    <property type="entry name" value="TPP_POXB-like"/>
</dbReference>
<evidence type="ECO:0000256" key="1">
    <source>
        <dbReference type="ARBA" id="ARBA00007812"/>
    </source>
</evidence>
<dbReference type="EMBL" id="LR743504">
    <property type="protein sequence ID" value="CAA2107591.1"/>
    <property type="molecule type" value="Genomic_DNA"/>
</dbReference>
<dbReference type="InterPro" id="IPR047210">
    <property type="entry name" value="TPP_PYR_POXB-like"/>
</dbReference>
<feature type="domain" description="Thiamine pyrophosphate enzyme central" evidence="5">
    <location>
        <begin position="195"/>
        <end position="322"/>
    </location>
</feature>
<dbReference type="SUPFAM" id="SSF52518">
    <property type="entry name" value="Thiamin diphosphate-binding fold (THDP-binding)"/>
    <property type="match status" value="2"/>
</dbReference>
<accession>A0A679J9I6</accession>
<sequence>MKIDIVADLVVETLQQVGVRRIYGVVGDSLNAITESIRARGVIDWVHVRHEEVGAFAAGAESQLTGELAVCAGSCGPGHVHLVNGLFDCHRTRTPVLAIAAHIPSAEIGSGYFQETDPKALFAQCSHYCETVSDPSQLPFVLENAIRAAVGERGVAVVIIPGDVALKDAPARAIAPNAGLLPAKPTIRPADAELNALAELLDGSSKITLLCGRGCAGAHAELLQLAEALKSPIVHALGGKEYVEYDNPYDVGMTGLIGFSSGYAAMRDCDTLLMLGTDFPYKQFYPAHAKVAQVDLRPNQLGRRTKLDLGLVGDVRDTIAALLPKLAVKSDRAWLDASLKHYAKAREDLDDLATGAPTKGWFGLKSAKSPIHPQYLTKLVSEAAAEDAVFTADVGTPTIWAARYLKMNGKRRLLGSWVHGSMANAMAQGIGAQAACPGRQVVSLSGDGGFTMLMGDLLTLRQEKLPLKIVIYNNGSLGFVEMEMKAAGYLETGVALENPDFAAMARAVGLHAVRVEDPAELEGAVRDVLAHDGPAVLDVVVNRQELSIPPKIDGQQVKGFSLYVLRAVMSGRGDSVLDLAKTNIIR</sequence>
<keyword evidence="3 8" id="KW-0560">Oxidoreductase</keyword>
<evidence type="ECO:0000256" key="3">
    <source>
        <dbReference type="HAMAP-Rule" id="MF_00850"/>
    </source>
</evidence>
<dbReference type="InterPro" id="IPR029061">
    <property type="entry name" value="THDP-binding"/>
</dbReference>
<feature type="binding site" evidence="3">
    <location>
        <position position="295"/>
    </location>
    <ligand>
        <name>FAD</name>
        <dbReference type="ChEBI" id="CHEBI:57692"/>
    </ligand>
</feature>
<dbReference type="CDD" id="cd02014">
    <property type="entry name" value="TPP_POX"/>
    <property type="match status" value="1"/>
</dbReference>
<dbReference type="NCBIfam" id="NF006591">
    <property type="entry name" value="PRK09124.1"/>
    <property type="match status" value="1"/>
</dbReference>
<comment type="cofactor">
    <cofactor evidence="3">
        <name>thiamine diphosphate</name>
        <dbReference type="ChEBI" id="CHEBI:58937"/>
    </cofactor>
    <text evidence="3">Binds 1 thiamine pyrophosphate per subunit.</text>
</comment>
<keyword evidence="3" id="KW-0460">Magnesium</keyword>
<evidence type="ECO:0000259" key="6">
    <source>
        <dbReference type="Pfam" id="PF02775"/>
    </source>
</evidence>
<keyword evidence="3 8" id="KW-0670">Pyruvate</keyword>
<dbReference type="SUPFAM" id="SSF52467">
    <property type="entry name" value="DHS-like NAD/FAD-binding domain"/>
    <property type="match status" value="1"/>
</dbReference>